<keyword evidence="1" id="KW-1133">Transmembrane helix</keyword>
<accession>A0A0D2FBT2</accession>
<protein>
    <submittedName>
        <fullName evidence="2">Uncharacterized protein</fullName>
    </submittedName>
</protein>
<feature type="transmembrane region" description="Helical" evidence="1">
    <location>
        <begin position="34"/>
        <end position="57"/>
    </location>
</feature>
<dbReference type="EMBL" id="KN846970">
    <property type="protein sequence ID" value="KIW84087.1"/>
    <property type="molecule type" value="Genomic_DNA"/>
</dbReference>
<organism evidence="2 3">
    <name type="scientific">Fonsecaea pedrosoi CBS 271.37</name>
    <dbReference type="NCBI Taxonomy" id="1442368"/>
    <lineage>
        <taxon>Eukaryota</taxon>
        <taxon>Fungi</taxon>
        <taxon>Dikarya</taxon>
        <taxon>Ascomycota</taxon>
        <taxon>Pezizomycotina</taxon>
        <taxon>Eurotiomycetes</taxon>
        <taxon>Chaetothyriomycetidae</taxon>
        <taxon>Chaetothyriales</taxon>
        <taxon>Herpotrichiellaceae</taxon>
        <taxon>Fonsecaea</taxon>
    </lineage>
</organism>
<keyword evidence="1" id="KW-0812">Transmembrane</keyword>
<sequence>MSSDPGHIYTGSWVNYSKGPITGGTLTLSSSHGAFLVAFLGVFITLVGSQFWVLVSFTLHQLSCTKTYDGLKKQHQVILRNSGTSAGAAYELLLLPFNWKPKKGQLKTLDGSRLWPFLKRSWLLSLVPLFSFGLFAGAGVLSSQVTKAAGDELLVLGSSCGQWNFDAQAPMSSYLEKSQNESQIASNYARECYGASTRSTTCNTYVHQQIKWSEDQNTTCPFKGGMCLPGDTAALKLDTGYIDSHSMLGINSREKDRINYRRVTTCAPLNASDRILPNKIPGTSIIYYNYDFGPLSSGNYTWTYYEVFSTLGGLLYSLLQQVNEAGAPNQSWFPDPDLAQTDADITLFMLSANNVAYTKPVADPFFQATKQIKVETSSGTEVYYKANDYDEFVHFAACVDQHQLCDPNTTPPNCTALHGWTTLQAGALDLPWTTSRQLATALRVQQVLQYSSMFYTTSGRGGLALRASEKVSDIISAGLPNNQWMLEMSNLFAMALARLQHSVVEYATGPSDVTDGMIVQGPSDSEGRALCSAQMIRNTGLYANFSVLGLSLIVGLGTLIIIASIVLEAVVEFFRRRRQYKSVNDAVDKSLQWVLDGKFQLMRLAYEGIGVGTWVRTGQHIPVVKEGEQKIFRAFKESKMDRGDS</sequence>
<dbReference type="AlphaFoldDB" id="A0A0D2FBT2"/>
<dbReference type="GeneID" id="25302823"/>
<dbReference type="Proteomes" id="UP000053029">
    <property type="component" value="Unassembled WGS sequence"/>
</dbReference>
<proteinExistence type="predicted"/>
<feature type="transmembrane region" description="Helical" evidence="1">
    <location>
        <begin position="122"/>
        <end position="141"/>
    </location>
</feature>
<keyword evidence="3" id="KW-1185">Reference proteome</keyword>
<reference evidence="2 3" key="1">
    <citation type="submission" date="2015-01" db="EMBL/GenBank/DDBJ databases">
        <title>The Genome Sequence of Fonsecaea pedrosoi CBS 271.37.</title>
        <authorList>
            <consortium name="The Broad Institute Genomics Platform"/>
            <person name="Cuomo C."/>
            <person name="de Hoog S."/>
            <person name="Gorbushina A."/>
            <person name="Stielow B."/>
            <person name="Teixiera M."/>
            <person name="Abouelleil A."/>
            <person name="Chapman S.B."/>
            <person name="Priest M."/>
            <person name="Young S.K."/>
            <person name="Wortman J."/>
            <person name="Nusbaum C."/>
            <person name="Birren B."/>
        </authorList>
    </citation>
    <scope>NUCLEOTIDE SEQUENCE [LARGE SCALE GENOMIC DNA]</scope>
    <source>
        <strain evidence="2 3">CBS 271.37</strain>
    </source>
</reference>
<keyword evidence="1" id="KW-0472">Membrane</keyword>
<gene>
    <name evidence="2" type="ORF">Z517_03333</name>
</gene>
<evidence type="ECO:0000256" key="1">
    <source>
        <dbReference type="SAM" id="Phobius"/>
    </source>
</evidence>
<dbReference type="HOGENOM" id="CLU_014247_0_0_1"/>
<dbReference type="OrthoDB" id="3540210at2759"/>
<evidence type="ECO:0000313" key="3">
    <source>
        <dbReference type="Proteomes" id="UP000053029"/>
    </source>
</evidence>
<evidence type="ECO:0000313" key="2">
    <source>
        <dbReference type="EMBL" id="KIW84087.1"/>
    </source>
</evidence>
<dbReference type="RefSeq" id="XP_013287895.1">
    <property type="nucleotide sequence ID" value="XM_013432441.1"/>
</dbReference>
<name>A0A0D2FBT2_9EURO</name>
<dbReference type="VEuPathDB" id="FungiDB:Z517_03333"/>
<feature type="transmembrane region" description="Helical" evidence="1">
    <location>
        <begin position="541"/>
        <end position="571"/>
    </location>
</feature>